<keyword evidence="2" id="KW-0067">ATP-binding</keyword>
<keyword evidence="1" id="KW-0547">Nucleotide-binding</keyword>
<dbReference type="GO" id="GO:0140662">
    <property type="term" value="F:ATP-dependent protein folding chaperone"/>
    <property type="evidence" value="ECO:0007669"/>
    <property type="project" value="InterPro"/>
</dbReference>
<dbReference type="PANTHER" id="PTHR45639:SF15">
    <property type="entry name" value="HEAT SHOCK 70 KDA PROTEIN 16"/>
    <property type="match status" value="1"/>
</dbReference>
<protein>
    <submittedName>
        <fullName evidence="3">Uncharacterized protein</fullName>
    </submittedName>
</protein>
<name>A0A2N9GEY3_FAGSY</name>
<dbReference type="Gene3D" id="3.30.30.30">
    <property type="match status" value="1"/>
</dbReference>
<organism evidence="3">
    <name type="scientific">Fagus sylvatica</name>
    <name type="common">Beechnut</name>
    <dbReference type="NCBI Taxonomy" id="28930"/>
    <lineage>
        <taxon>Eukaryota</taxon>
        <taxon>Viridiplantae</taxon>
        <taxon>Streptophyta</taxon>
        <taxon>Embryophyta</taxon>
        <taxon>Tracheophyta</taxon>
        <taxon>Spermatophyta</taxon>
        <taxon>Magnoliopsida</taxon>
        <taxon>eudicotyledons</taxon>
        <taxon>Gunneridae</taxon>
        <taxon>Pentapetalae</taxon>
        <taxon>rosids</taxon>
        <taxon>fabids</taxon>
        <taxon>Fagales</taxon>
        <taxon>Fagaceae</taxon>
        <taxon>Fagus</taxon>
    </lineage>
</organism>
<dbReference type="Pfam" id="PF00012">
    <property type="entry name" value="HSP70"/>
    <property type="match status" value="1"/>
</dbReference>
<reference evidence="3" key="1">
    <citation type="submission" date="2018-02" db="EMBL/GenBank/DDBJ databases">
        <authorList>
            <person name="Cohen D.B."/>
            <person name="Kent A.D."/>
        </authorList>
    </citation>
    <scope>NUCLEOTIDE SEQUENCE</scope>
</reference>
<dbReference type="GO" id="GO:0005634">
    <property type="term" value="C:nucleus"/>
    <property type="evidence" value="ECO:0007669"/>
    <property type="project" value="TreeGrafter"/>
</dbReference>
<dbReference type="Gene3D" id="3.30.420.40">
    <property type="match status" value="1"/>
</dbReference>
<dbReference type="AlphaFoldDB" id="A0A2N9GEY3"/>
<proteinExistence type="predicted"/>
<dbReference type="GO" id="GO:0005524">
    <property type="term" value="F:ATP binding"/>
    <property type="evidence" value="ECO:0007669"/>
    <property type="project" value="UniProtKB-KW"/>
</dbReference>
<dbReference type="GO" id="GO:0005829">
    <property type="term" value="C:cytosol"/>
    <property type="evidence" value="ECO:0007669"/>
    <property type="project" value="TreeGrafter"/>
</dbReference>
<dbReference type="InterPro" id="IPR013126">
    <property type="entry name" value="Hsp_70_fam"/>
</dbReference>
<evidence type="ECO:0000256" key="1">
    <source>
        <dbReference type="ARBA" id="ARBA00022741"/>
    </source>
</evidence>
<dbReference type="EMBL" id="OIVN01001790">
    <property type="protein sequence ID" value="SPC97684.1"/>
    <property type="molecule type" value="Genomic_DNA"/>
</dbReference>
<evidence type="ECO:0000313" key="3">
    <source>
        <dbReference type="EMBL" id="SPC97684.1"/>
    </source>
</evidence>
<evidence type="ECO:0000256" key="2">
    <source>
        <dbReference type="ARBA" id="ARBA00022840"/>
    </source>
</evidence>
<accession>A0A2N9GEY3</accession>
<sequence length="183" mass="20231">MMVDLPGRVNGYIIDHRSNDGRSITSPPEPRWWICPGPRWWNCLGESTGTSSTIAPAMVDRSRHRLNHGGGSAWESQRAEVAMEDAPDASMDAIQRCLMFEDCDETARQGRVVAEWVRMSPGAVEANFSVWNLSDRKKEKICEQGGIDVLLNDESKRETPTVVSFGGKQRFMGSVGAASATMK</sequence>
<dbReference type="PANTHER" id="PTHR45639">
    <property type="entry name" value="HSC70CB, ISOFORM G-RELATED"/>
    <property type="match status" value="1"/>
</dbReference>
<gene>
    <name evidence="3" type="ORF">FSB_LOCUS25566</name>
</gene>